<feature type="transmembrane region" description="Helical" evidence="1">
    <location>
        <begin position="132"/>
        <end position="155"/>
    </location>
</feature>
<dbReference type="OrthoDB" id="2548432at2759"/>
<evidence type="ECO:0000313" key="3">
    <source>
        <dbReference type="Proteomes" id="UP000242287"/>
    </source>
</evidence>
<name>A0A2A9NTD4_9AGAR</name>
<proteinExistence type="predicted"/>
<protein>
    <recommendedName>
        <fullName evidence="4">G-protein coupled receptors family 1 profile domain-containing protein</fullName>
    </recommendedName>
</protein>
<feature type="transmembrane region" description="Helical" evidence="1">
    <location>
        <begin position="25"/>
        <end position="48"/>
    </location>
</feature>
<keyword evidence="1" id="KW-0472">Membrane</keyword>
<feature type="transmembrane region" description="Helical" evidence="1">
    <location>
        <begin position="99"/>
        <end position="120"/>
    </location>
</feature>
<reference evidence="2 3" key="1">
    <citation type="submission" date="2014-02" db="EMBL/GenBank/DDBJ databases">
        <title>Transposable element dynamics among asymbiotic and ectomycorrhizal Amanita fungi.</title>
        <authorList>
            <consortium name="DOE Joint Genome Institute"/>
            <person name="Hess J."/>
            <person name="Skrede I."/>
            <person name="Wolfe B."/>
            <person name="LaButti K."/>
            <person name="Ohm R.A."/>
            <person name="Grigoriev I.V."/>
            <person name="Pringle A."/>
        </authorList>
    </citation>
    <scope>NUCLEOTIDE SEQUENCE [LARGE SCALE GENOMIC DNA]</scope>
    <source>
        <strain evidence="2 3">SKay4041</strain>
    </source>
</reference>
<gene>
    <name evidence="2" type="ORF">AMATHDRAFT_137971</name>
</gene>
<accession>A0A2A9NTD4</accession>
<keyword evidence="1" id="KW-1133">Transmembrane helix</keyword>
<evidence type="ECO:0000256" key="1">
    <source>
        <dbReference type="SAM" id="Phobius"/>
    </source>
</evidence>
<sequence length="349" mass="39017">MPNYTTHQIPPPPSGLNYIEAIKPALNLLLIGAIWSAMLLPLLITLFFFSTKELRRKPIFILNVLALLFGEIMGVLNVVHEYHAIVDPLNPLDPSNYVASGIIIIITPFLVQSILVLRLLAVYPLCRTPTRLFISIFLPLALLKIARAINFAIFLKNYVIVVKAVGDAFIAGKYSWNTVNIKIEWILQLVDNSAASFLFLKRLNIRNTLTISKYTASTNGRSSHASKITTLFWIALSNFVFPVILSLIQLIYAFQGAQFLPGTYVQLVNGYVEIIGVLLATVWAAGTRWTLDRNPTEQISVIPPMQFATTPTHSVDNHPSINGPEPIMWDLYENAKKNRRDGNSESSTQ</sequence>
<feature type="transmembrane region" description="Helical" evidence="1">
    <location>
        <begin position="264"/>
        <end position="285"/>
    </location>
</feature>
<keyword evidence="3" id="KW-1185">Reference proteome</keyword>
<feature type="transmembrane region" description="Helical" evidence="1">
    <location>
        <begin position="60"/>
        <end position="79"/>
    </location>
</feature>
<dbReference type="Proteomes" id="UP000242287">
    <property type="component" value="Unassembled WGS sequence"/>
</dbReference>
<feature type="transmembrane region" description="Helical" evidence="1">
    <location>
        <begin position="231"/>
        <end position="252"/>
    </location>
</feature>
<organism evidence="2 3">
    <name type="scientific">Amanita thiersii Skay4041</name>
    <dbReference type="NCBI Taxonomy" id="703135"/>
    <lineage>
        <taxon>Eukaryota</taxon>
        <taxon>Fungi</taxon>
        <taxon>Dikarya</taxon>
        <taxon>Basidiomycota</taxon>
        <taxon>Agaricomycotina</taxon>
        <taxon>Agaricomycetes</taxon>
        <taxon>Agaricomycetidae</taxon>
        <taxon>Agaricales</taxon>
        <taxon>Pluteineae</taxon>
        <taxon>Amanitaceae</taxon>
        <taxon>Amanita</taxon>
    </lineage>
</organism>
<dbReference type="AlphaFoldDB" id="A0A2A9NTD4"/>
<dbReference type="EMBL" id="KZ301974">
    <property type="protein sequence ID" value="PFH53348.1"/>
    <property type="molecule type" value="Genomic_DNA"/>
</dbReference>
<evidence type="ECO:0000313" key="2">
    <source>
        <dbReference type="EMBL" id="PFH53348.1"/>
    </source>
</evidence>
<keyword evidence="1" id="KW-0812">Transmembrane</keyword>
<evidence type="ECO:0008006" key="4">
    <source>
        <dbReference type="Google" id="ProtNLM"/>
    </source>
</evidence>